<dbReference type="InterPro" id="IPR011604">
    <property type="entry name" value="PDDEXK-like_dom_sf"/>
</dbReference>
<dbReference type="NCBIfam" id="TIGR04328">
    <property type="entry name" value="cas4_PREFRAN"/>
    <property type="match status" value="1"/>
</dbReference>
<keyword evidence="3 9" id="KW-0378">Hydrolase</keyword>
<dbReference type="Gene3D" id="3.90.320.10">
    <property type="match status" value="1"/>
</dbReference>
<accession>A0A2M8D6R5</accession>
<sequence>MEPYIQISKINDFIFCPQSVYLHTIYDNFDAATYHDEPQKEGKLNHENIDNGKYSTSAHILQGMPVYSHHYNLAGKIDLFDREKKMLIERKTSIKHIYDGYKYQLYAQYFCLKDMGYDVERLRLYSLKNNKQYDIPLPGDDETRKFEKIIQRIRRFDVLKNVSCVSEAKCARCIYSNLCHLSGATTRTDQELLNGKK</sequence>
<evidence type="ECO:0000256" key="1">
    <source>
        <dbReference type="ARBA" id="ARBA00022722"/>
    </source>
</evidence>
<dbReference type="InterPro" id="IPR013343">
    <property type="entry name" value="CRISPR-assoc_prot_Cas4"/>
</dbReference>
<keyword evidence="7 9" id="KW-0051">Antiviral defense</keyword>
<name>A0A2M8D6R5_9BACT</name>
<evidence type="ECO:0000256" key="2">
    <source>
        <dbReference type="ARBA" id="ARBA00022723"/>
    </source>
</evidence>
<keyword evidence="2 9" id="KW-0479">Metal-binding</keyword>
<comment type="cofactor">
    <cofactor evidence="9">
        <name>iron-sulfur cluster</name>
        <dbReference type="ChEBI" id="CHEBI:30408"/>
    </cofactor>
</comment>
<keyword evidence="6 9" id="KW-0411">Iron-sulfur</keyword>
<dbReference type="GO" id="GO:0051607">
    <property type="term" value="P:defense response to virus"/>
    <property type="evidence" value="ECO:0007669"/>
    <property type="project" value="UniProtKB-KW"/>
</dbReference>
<evidence type="ECO:0000256" key="8">
    <source>
        <dbReference type="ARBA" id="ARBA00023211"/>
    </source>
</evidence>
<organism evidence="11 12">
    <name type="scientific">Candidatus Yonathbacteria bacterium CG_4_9_14_0_8_um_filter_46_47</name>
    <dbReference type="NCBI Taxonomy" id="1975106"/>
    <lineage>
        <taxon>Bacteria</taxon>
        <taxon>Candidatus Yonathiibacteriota</taxon>
    </lineage>
</organism>
<reference evidence="12" key="1">
    <citation type="submission" date="2017-09" db="EMBL/GenBank/DDBJ databases">
        <title>Depth-based differentiation of microbial function through sediment-hosted aquifers and enrichment of novel symbionts in the deep terrestrial subsurface.</title>
        <authorList>
            <person name="Probst A.J."/>
            <person name="Ladd B."/>
            <person name="Jarett J.K."/>
            <person name="Geller-Mcgrath D.E."/>
            <person name="Sieber C.M.K."/>
            <person name="Emerson J.B."/>
            <person name="Anantharaman K."/>
            <person name="Thomas B.C."/>
            <person name="Malmstrom R."/>
            <person name="Stieglmeier M."/>
            <person name="Klingl A."/>
            <person name="Woyke T."/>
            <person name="Ryan C.M."/>
            <person name="Banfield J.F."/>
        </authorList>
    </citation>
    <scope>NUCLEOTIDE SEQUENCE [LARGE SCALE GENOMIC DNA]</scope>
</reference>
<dbReference type="Proteomes" id="UP000229236">
    <property type="component" value="Unassembled WGS sequence"/>
</dbReference>
<protein>
    <recommendedName>
        <fullName evidence="9">CRISPR-associated exonuclease Cas4</fullName>
        <ecNumber evidence="9">3.1.12.1</ecNumber>
    </recommendedName>
</protein>
<feature type="domain" description="DUF83" evidence="10">
    <location>
        <begin position="7"/>
        <end position="180"/>
    </location>
</feature>
<dbReference type="EMBL" id="PFTM01000053">
    <property type="protein sequence ID" value="PJB82689.1"/>
    <property type="molecule type" value="Genomic_DNA"/>
</dbReference>
<comment type="caution">
    <text evidence="11">The sequence shown here is derived from an EMBL/GenBank/DDBJ whole genome shotgun (WGS) entry which is preliminary data.</text>
</comment>
<keyword evidence="4 9" id="KW-0269">Exonuclease</keyword>
<evidence type="ECO:0000256" key="7">
    <source>
        <dbReference type="ARBA" id="ARBA00023118"/>
    </source>
</evidence>
<dbReference type="NCBIfam" id="TIGR00372">
    <property type="entry name" value="cas4"/>
    <property type="match status" value="1"/>
</dbReference>
<evidence type="ECO:0000256" key="3">
    <source>
        <dbReference type="ARBA" id="ARBA00022801"/>
    </source>
</evidence>
<evidence type="ECO:0000256" key="6">
    <source>
        <dbReference type="ARBA" id="ARBA00023014"/>
    </source>
</evidence>
<comment type="cofactor">
    <cofactor evidence="9">
        <name>Mg(2+)</name>
        <dbReference type="ChEBI" id="CHEBI:18420"/>
    </cofactor>
    <cofactor evidence="9">
        <name>Mn(2+)</name>
        <dbReference type="ChEBI" id="CHEBI:29035"/>
    </cofactor>
    <text evidence="9">Mg(2+) or Mn(2+) required for ssDNA cleavage activity.</text>
</comment>
<evidence type="ECO:0000313" key="12">
    <source>
        <dbReference type="Proteomes" id="UP000229236"/>
    </source>
</evidence>
<keyword evidence="5 9" id="KW-0408">Iron</keyword>
<evidence type="ECO:0000256" key="5">
    <source>
        <dbReference type="ARBA" id="ARBA00023004"/>
    </source>
</evidence>
<dbReference type="Pfam" id="PF01930">
    <property type="entry name" value="Cas_Cas4"/>
    <property type="match status" value="1"/>
</dbReference>
<dbReference type="AlphaFoldDB" id="A0A2M8D6R5"/>
<evidence type="ECO:0000256" key="9">
    <source>
        <dbReference type="RuleBase" id="RU365022"/>
    </source>
</evidence>
<proteinExistence type="inferred from homology"/>
<gene>
    <name evidence="11" type="ORF">CO088_02980</name>
</gene>
<keyword evidence="1 9" id="KW-0540">Nuclease</keyword>
<evidence type="ECO:0000256" key="4">
    <source>
        <dbReference type="ARBA" id="ARBA00022839"/>
    </source>
</evidence>
<dbReference type="EC" id="3.1.12.1" evidence="9"/>
<dbReference type="GO" id="GO:0051536">
    <property type="term" value="F:iron-sulfur cluster binding"/>
    <property type="evidence" value="ECO:0007669"/>
    <property type="project" value="UniProtKB-KW"/>
</dbReference>
<keyword evidence="8 9" id="KW-0464">Manganese</keyword>
<dbReference type="GO" id="GO:0004527">
    <property type="term" value="F:exonuclease activity"/>
    <property type="evidence" value="ECO:0007669"/>
    <property type="project" value="UniProtKB-KW"/>
</dbReference>
<comment type="similarity">
    <text evidence="9">Belongs to the CRISPR-associated exonuclease Cas4 family.</text>
</comment>
<evidence type="ECO:0000313" key="11">
    <source>
        <dbReference type="EMBL" id="PJB82689.1"/>
    </source>
</evidence>
<dbReference type="GO" id="GO:0046872">
    <property type="term" value="F:metal ion binding"/>
    <property type="evidence" value="ECO:0007669"/>
    <property type="project" value="UniProtKB-KW"/>
</dbReference>
<comment type="function">
    <text evidence="9">CRISPR (clustered regularly interspaced short palindromic repeat) is an adaptive immune system that provides protection against mobile genetic elements (viruses, transposable elements and conjugative plasmids). CRISPR clusters contain sequences complementary to antecedent mobile elements and target invading nucleic acids. CRISPR clusters are transcribed and processed into CRISPR RNA (crRNA).</text>
</comment>
<evidence type="ECO:0000259" key="10">
    <source>
        <dbReference type="Pfam" id="PF01930"/>
    </source>
</evidence>
<dbReference type="InterPro" id="IPR022765">
    <property type="entry name" value="Dna2/Cas4_DUF83"/>
</dbReference>
<dbReference type="InterPro" id="IPR027616">
    <property type="entry name" value="Cas4_PREFRAN"/>
</dbReference>